<dbReference type="Proteomes" id="UP000005337">
    <property type="component" value="Unassembled WGS sequence"/>
</dbReference>
<reference evidence="2 3" key="1">
    <citation type="submission" date="2007-07" db="EMBL/GenBank/DDBJ databases">
        <title>Annotation of Clostridium perfringens E str. JGS1987.</title>
        <authorList>
            <person name="Paulsen I."/>
            <person name="Sebastian Y."/>
        </authorList>
    </citation>
    <scope>NUCLEOTIDE SEQUENCE [LARGE SCALE GENOMIC DNA]</scope>
    <source>
        <strain evidence="3">E str. JGS1987</strain>
    </source>
</reference>
<dbReference type="EMBL" id="ABDW01000003">
    <property type="protein sequence ID" value="EDT16383.1"/>
    <property type="molecule type" value="Genomic_DNA"/>
</dbReference>
<comment type="caution">
    <text evidence="2">The sequence shown here is derived from an EMBL/GenBank/DDBJ whole genome shotgun (WGS) entry which is preliminary data.</text>
</comment>
<accession>B1BPR9</accession>
<dbReference type="AlphaFoldDB" id="B1BPR9"/>
<feature type="coiled-coil region" evidence="1">
    <location>
        <begin position="165"/>
        <end position="192"/>
    </location>
</feature>
<sequence length="200" mass="23193">MKIVGFKYNKETKIVTSLIFKDKEKFINNDETSLENVFIANENQYDIMQELFNIINDPEELIYLESSLNISLNEILAKKIYYDKKGHLSNLNKSEVIDIEGLESINVSLDLFKQIEDKPHKLNLKKTKENNFYGLNDISLFIEYNPLDVETLNLDEVINKTNKSLAETKIELMEQKNINNELISEIANLKIELMQVKGGI</sequence>
<evidence type="ECO:0000313" key="3">
    <source>
        <dbReference type="Proteomes" id="UP000005337"/>
    </source>
</evidence>
<organism evidence="2 3">
    <name type="scientific">Clostridium perfringens E str. JGS1987</name>
    <dbReference type="NCBI Taxonomy" id="451755"/>
    <lineage>
        <taxon>Bacteria</taxon>
        <taxon>Bacillati</taxon>
        <taxon>Bacillota</taxon>
        <taxon>Clostridia</taxon>
        <taxon>Eubacteriales</taxon>
        <taxon>Clostridiaceae</taxon>
        <taxon>Clostridium</taxon>
    </lineage>
</organism>
<proteinExistence type="predicted"/>
<keyword evidence="1" id="KW-0175">Coiled coil</keyword>
<evidence type="ECO:0000313" key="2">
    <source>
        <dbReference type="EMBL" id="EDT16383.1"/>
    </source>
</evidence>
<evidence type="ECO:0000256" key="1">
    <source>
        <dbReference type="SAM" id="Coils"/>
    </source>
</evidence>
<gene>
    <name evidence="2" type="ORF">AC3_2544</name>
</gene>
<dbReference type="RefSeq" id="WP_003461960.1">
    <property type="nucleotide sequence ID" value="NZ_ABDW01000003.1"/>
</dbReference>
<name>B1BPR9_CLOPF</name>
<protein>
    <submittedName>
        <fullName evidence="2">Uncharacterized protein</fullName>
    </submittedName>
</protein>